<dbReference type="InterPro" id="IPR043128">
    <property type="entry name" value="Rev_trsase/Diguanyl_cyclase"/>
</dbReference>
<dbReference type="SMART" id="SM00267">
    <property type="entry name" value="GGDEF"/>
    <property type="match status" value="1"/>
</dbReference>
<dbReference type="GO" id="GO:0043709">
    <property type="term" value="P:cell adhesion involved in single-species biofilm formation"/>
    <property type="evidence" value="ECO:0007669"/>
    <property type="project" value="TreeGrafter"/>
</dbReference>
<feature type="domain" description="Response regulatory" evidence="4">
    <location>
        <begin position="18"/>
        <end position="133"/>
    </location>
</feature>
<dbReference type="Proteomes" id="UP000574761">
    <property type="component" value="Unassembled WGS sequence"/>
</dbReference>
<dbReference type="InterPro" id="IPR011006">
    <property type="entry name" value="CheY-like_superfamily"/>
</dbReference>
<dbReference type="SUPFAM" id="SSF52172">
    <property type="entry name" value="CheY-like"/>
    <property type="match status" value="2"/>
</dbReference>
<dbReference type="FunFam" id="3.30.70.270:FF:000001">
    <property type="entry name" value="Diguanylate cyclase domain protein"/>
    <property type="match status" value="1"/>
</dbReference>
<proteinExistence type="predicted"/>
<sequence length="440" mass="48510">MDRNSQRQAAFLRHFGRSVLIVEDSRMFSTALRFRLETELGVRVTHCGDMDSLRVVVEDSGEPFALAIVDLNLPGSPDCEALDYLVSRGIRPLVFTASFGQPMRESALAKGALDYVMKDSPSALQQVIVGVDRILASERTKVLLVSPEPGSMVLEEALLARQRFQLQKADGAERTLDLLDEARDIDIVLLDLDHPGCDGVLLLGEIRRHYSAMSVRIVGLSNRGQDMTGARFLKAGGDEFILKPFCDDDFTARILHLAALHKQFQALNLLASRDYLTDVYNRRYFFEAGQRIVSQAMRRGAKGSIAIVDIDHFKRLNDTYGHEVGDAVLKAVSKRLKARLGGNYLLARLGGEEFGVIFDGLGVADAMARCEMLREELAATPIEADGEPLTITVSMGVAAIEGDEVFDNYLNAADQFLYMAKHAGRNRVFSELSLQPALAG</sequence>
<dbReference type="RefSeq" id="WP_343059383.1">
    <property type="nucleotide sequence ID" value="NZ_JACIEE010000001.1"/>
</dbReference>
<evidence type="ECO:0000259" key="5">
    <source>
        <dbReference type="PROSITE" id="PS50887"/>
    </source>
</evidence>
<evidence type="ECO:0000313" key="7">
    <source>
        <dbReference type="Proteomes" id="UP000574761"/>
    </source>
</evidence>
<dbReference type="AlphaFoldDB" id="A0A7W6D1W0"/>
<reference evidence="6 7" key="1">
    <citation type="submission" date="2020-08" db="EMBL/GenBank/DDBJ databases">
        <title>Genomic Encyclopedia of Type Strains, Phase IV (KMG-IV): sequencing the most valuable type-strain genomes for metagenomic binning, comparative biology and taxonomic classification.</title>
        <authorList>
            <person name="Goeker M."/>
        </authorList>
    </citation>
    <scope>NUCLEOTIDE SEQUENCE [LARGE SCALE GENOMIC DNA]</scope>
    <source>
        <strain evidence="6 7">DSM 100211</strain>
    </source>
</reference>
<feature type="domain" description="Response regulatory" evidence="4">
    <location>
        <begin position="141"/>
        <end position="258"/>
    </location>
</feature>
<dbReference type="Gene3D" id="3.30.70.270">
    <property type="match status" value="1"/>
</dbReference>
<evidence type="ECO:0000256" key="3">
    <source>
        <dbReference type="PROSITE-ProRule" id="PRU00169"/>
    </source>
</evidence>
<dbReference type="SUPFAM" id="SSF55073">
    <property type="entry name" value="Nucleotide cyclase"/>
    <property type="match status" value="1"/>
</dbReference>
<keyword evidence="7" id="KW-1185">Reference proteome</keyword>
<dbReference type="GO" id="GO:1902201">
    <property type="term" value="P:negative regulation of bacterial-type flagellum-dependent cell motility"/>
    <property type="evidence" value="ECO:0007669"/>
    <property type="project" value="TreeGrafter"/>
</dbReference>
<dbReference type="SMART" id="SM00448">
    <property type="entry name" value="REC"/>
    <property type="match status" value="2"/>
</dbReference>
<dbReference type="GO" id="GO:0052621">
    <property type="term" value="F:diguanylate cyclase activity"/>
    <property type="evidence" value="ECO:0007669"/>
    <property type="project" value="UniProtKB-EC"/>
</dbReference>
<name>A0A7W6D1W0_9HYPH</name>
<dbReference type="Pfam" id="PF00072">
    <property type="entry name" value="Response_reg"/>
    <property type="match status" value="2"/>
</dbReference>
<dbReference type="InterPro" id="IPR000160">
    <property type="entry name" value="GGDEF_dom"/>
</dbReference>
<evidence type="ECO:0000259" key="4">
    <source>
        <dbReference type="PROSITE" id="PS50110"/>
    </source>
</evidence>
<dbReference type="NCBIfam" id="TIGR00254">
    <property type="entry name" value="GGDEF"/>
    <property type="match status" value="1"/>
</dbReference>
<keyword evidence="3" id="KW-0597">Phosphoprotein</keyword>
<feature type="modified residue" description="4-aspartylphosphate" evidence="3">
    <location>
        <position position="70"/>
    </location>
</feature>
<protein>
    <recommendedName>
        <fullName evidence="1">diguanylate cyclase</fullName>
        <ecNumber evidence="1">2.7.7.65</ecNumber>
    </recommendedName>
</protein>
<dbReference type="PROSITE" id="PS50887">
    <property type="entry name" value="GGDEF"/>
    <property type="match status" value="1"/>
</dbReference>
<dbReference type="InterPro" id="IPR050469">
    <property type="entry name" value="Diguanylate_Cyclase"/>
</dbReference>
<evidence type="ECO:0000256" key="2">
    <source>
        <dbReference type="ARBA" id="ARBA00034247"/>
    </source>
</evidence>
<feature type="domain" description="GGDEF" evidence="5">
    <location>
        <begin position="301"/>
        <end position="433"/>
    </location>
</feature>
<comment type="caution">
    <text evidence="6">The sequence shown here is derived from an EMBL/GenBank/DDBJ whole genome shotgun (WGS) entry which is preliminary data.</text>
</comment>
<dbReference type="PANTHER" id="PTHR45138">
    <property type="entry name" value="REGULATORY COMPONENTS OF SENSORY TRANSDUCTION SYSTEM"/>
    <property type="match status" value="1"/>
</dbReference>
<dbReference type="Gene3D" id="3.40.50.2300">
    <property type="match status" value="2"/>
</dbReference>
<feature type="modified residue" description="4-aspartylphosphate" evidence="3">
    <location>
        <position position="191"/>
    </location>
</feature>
<evidence type="ECO:0000313" key="6">
    <source>
        <dbReference type="EMBL" id="MBB3975186.1"/>
    </source>
</evidence>
<dbReference type="InterPro" id="IPR001789">
    <property type="entry name" value="Sig_transdc_resp-reg_receiver"/>
</dbReference>
<gene>
    <name evidence="6" type="ORF">GGQ64_000362</name>
</gene>
<dbReference type="GO" id="GO:0005886">
    <property type="term" value="C:plasma membrane"/>
    <property type="evidence" value="ECO:0007669"/>
    <property type="project" value="TreeGrafter"/>
</dbReference>
<dbReference type="EC" id="2.7.7.65" evidence="1"/>
<accession>A0A7W6D1W0</accession>
<dbReference type="EMBL" id="JACIEE010000001">
    <property type="protein sequence ID" value="MBB3975186.1"/>
    <property type="molecule type" value="Genomic_DNA"/>
</dbReference>
<dbReference type="CDD" id="cd01949">
    <property type="entry name" value="GGDEF"/>
    <property type="match status" value="1"/>
</dbReference>
<dbReference type="PROSITE" id="PS50110">
    <property type="entry name" value="RESPONSE_REGULATORY"/>
    <property type="match status" value="2"/>
</dbReference>
<organism evidence="6 7">
    <name type="scientific">Mycoplana azooxidifex</name>
    <dbReference type="NCBI Taxonomy" id="1636188"/>
    <lineage>
        <taxon>Bacteria</taxon>
        <taxon>Pseudomonadati</taxon>
        <taxon>Pseudomonadota</taxon>
        <taxon>Alphaproteobacteria</taxon>
        <taxon>Hyphomicrobiales</taxon>
        <taxon>Rhizobiaceae</taxon>
        <taxon>Mycoplana</taxon>
    </lineage>
</organism>
<comment type="catalytic activity">
    <reaction evidence="2">
        <text>2 GTP = 3',3'-c-di-GMP + 2 diphosphate</text>
        <dbReference type="Rhea" id="RHEA:24898"/>
        <dbReference type="ChEBI" id="CHEBI:33019"/>
        <dbReference type="ChEBI" id="CHEBI:37565"/>
        <dbReference type="ChEBI" id="CHEBI:58805"/>
        <dbReference type="EC" id="2.7.7.65"/>
    </reaction>
</comment>
<dbReference type="PANTHER" id="PTHR45138:SF9">
    <property type="entry name" value="DIGUANYLATE CYCLASE DGCM-RELATED"/>
    <property type="match status" value="1"/>
</dbReference>
<dbReference type="Pfam" id="PF00990">
    <property type="entry name" value="GGDEF"/>
    <property type="match status" value="1"/>
</dbReference>
<dbReference type="GO" id="GO:0000160">
    <property type="term" value="P:phosphorelay signal transduction system"/>
    <property type="evidence" value="ECO:0007669"/>
    <property type="project" value="InterPro"/>
</dbReference>
<dbReference type="InterPro" id="IPR029787">
    <property type="entry name" value="Nucleotide_cyclase"/>
</dbReference>
<evidence type="ECO:0000256" key="1">
    <source>
        <dbReference type="ARBA" id="ARBA00012528"/>
    </source>
</evidence>